<dbReference type="AlphaFoldDB" id="A0A438MQ17"/>
<dbReference type="EMBL" id="SAUN01000001">
    <property type="protein sequence ID" value="RVX47953.1"/>
    <property type="molecule type" value="Genomic_DNA"/>
</dbReference>
<dbReference type="RefSeq" id="WP_241564755.1">
    <property type="nucleotide sequence ID" value="NZ_SAUN01000001.1"/>
</dbReference>
<evidence type="ECO:0000313" key="2">
    <source>
        <dbReference type="Proteomes" id="UP000284824"/>
    </source>
</evidence>
<evidence type="ECO:0000313" key="1">
    <source>
        <dbReference type="EMBL" id="RVX47953.1"/>
    </source>
</evidence>
<keyword evidence="2" id="KW-1185">Reference proteome</keyword>
<proteinExistence type="predicted"/>
<comment type="caution">
    <text evidence="1">The sequence shown here is derived from an EMBL/GenBank/DDBJ whole genome shotgun (WGS) entry which is preliminary data.</text>
</comment>
<protein>
    <submittedName>
        <fullName evidence="1">Uncharacterized protein</fullName>
    </submittedName>
</protein>
<accession>A0A438MQ17</accession>
<gene>
    <name evidence="1" type="ORF">EDD27_10906</name>
</gene>
<name>A0A438MQ17_9ACTN</name>
<sequence length="107" mass="12157">MALPSIYEGLEDRVPDSLDDLHGPAEGVVPLPPHLAWSGLTEFDLSKPGIRMEMYRTVITTGRRIDYEIYLNAEHLVADWPMLRKGLGPGYRKAWEKKLPLRRETAA</sequence>
<organism evidence="1 2">
    <name type="scientific">Nonomuraea polychroma</name>
    <dbReference type="NCBI Taxonomy" id="46176"/>
    <lineage>
        <taxon>Bacteria</taxon>
        <taxon>Bacillati</taxon>
        <taxon>Actinomycetota</taxon>
        <taxon>Actinomycetes</taxon>
        <taxon>Streptosporangiales</taxon>
        <taxon>Streptosporangiaceae</taxon>
        <taxon>Nonomuraea</taxon>
    </lineage>
</organism>
<dbReference type="Proteomes" id="UP000284824">
    <property type="component" value="Unassembled WGS sequence"/>
</dbReference>
<reference evidence="1 2" key="1">
    <citation type="submission" date="2019-01" db="EMBL/GenBank/DDBJ databases">
        <title>Sequencing the genomes of 1000 actinobacteria strains.</title>
        <authorList>
            <person name="Klenk H.-P."/>
        </authorList>
    </citation>
    <scope>NUCLEOTIDE SEQUENCE [LARGE SCALE GENOMIC DNA]</scope>
    <source>
        <strain evidence="1 2">DSM 43925</strain>
    </source>
</reference>